<dbReference type="AlphaFoldDB" id="A0AAD3NJV4"/>
<gene>
    <name evidence="1" type="ORF">AKAME5_002456200</name>
</gene>
<organism evidence="1 2">
    <name type="scientific">Lates japonicus</name>
    <name type="common">Japanese lates</name>
    <dbReference type="NCBI Taxonomy" id="270547"/>
    <lineage>
        <taxon>Eukaryota</taxon>
        <taxon>Metazoa</taxon>
        <taxon>Chordata</taxon>
        <taxon>Craniata</taxon>
        <taxon>Vertebrata</taxon>
        <taxon>Euteleostomi</taxon>
        <taxon>Actinopterygii</taxon>
        <taxon>Neopterygii</taxon>
        <taxon>Teleostei</taxon>
        <taxon>Neoteleostei</taxon>
        <taxon>Acanthomorphata</taxon>
        <taxon>Carangaria</taxon>
        <taxon>Carangaria incertae sedis</taxon>
        <taxon>Centropomidae</taxon>
        <taxon>Lates</taxon>
    </lineage>
</organism>
<protein>
    <submittedName>
        <fullName evidence="1">Origin recognition complex subunit 5 isoform X1</fullName>
    </submittedName>
</protein>
<comment type="caution">
    <text evidence="1">The sequence shown here is derived from an EMBL/GenBank/DDBJ whole genome shotgun (WGS) entry which is preliminary data.</text>
</comment>
<evidence type="ECO:0000313" key="2">
    <source>
        <dbReference type="Proteomes" id="UP001279410"/>
    </source>
</evidence>
<name>A0AAD3NJV4_LATJO</name>
<accession>A0AAD3NJV4</accession>
<evidence type="ECO:0000313" key="1">
    <source>
        <dbReference type="EMBL" id="GLD73237.1"/>
    </source>
</evidence>
<dbReference type="Proteomes" id="UP001279410">
    <property type="component" value="Unassembled WGS sequence"/>
</dbReference>
<sequence>MPQPNTGCFPSRLLHFLTTKGELQQILSQDRHPSYSAELYSSYINILLGVLSCRDQRGCTTRLPSTFQSSVSLWQKEK</sequence>
<reference evidence="1" key="1">
    <citation type="submission" date="2022-08" db="EMBL/GenBank/DDBJ databases">
        <title>Genome sequencing of akame (Lates japonicus).</title>
        <authorList>
            <person name="Hashiguchi Y."/>
            <person name="Takahashi H."/>
        </authorList>
    </citation>
    <scope>NUCLEOTIDE SEQUENCE</scope>
    <source>
        <strain evidence="1">Kochi</strain>
    </source>
</reference>
<proteinExistence type="predicted"/>
<dbReference type="EMBL" id="BRZM01001469">
    <property type="protein sequence ID" value="GLD73237.1"/>
    <property type="molecule type" value="Genomic_DNA"/>
</dbReference>
<keyword evidence="2" id="KW-1185">Reference proteome</keyword>